<dbReference type="AlphaFoldDB" id="A0A423X9D1"/>
<gene>
    <name evidence="9" type="ORF">VMCG_00582</name>
</gene>
<keyword evidence="10" id="KW-1185">Reference proteome</keyword>
<comment type="similarity">
    <text evidence="5">Belongs to the SAT4 family.</text>
</comment>
<evidence type="ECO:0000259" key="8">
    <source>
        <dbReference type="Pfam" id="PF20684"/>
    </source>
</evidence>
<dbReference type="PANTHER" id="PTHR33048">
    <property type="entry name" value="PTH11-LIKE INTEGRAL MEMBRANE PROTEIN (AFU_ORTHOLOGUE AFUA_5G11245)"/>
    <property type="match status" value="1"/>
</dbReference>
<evidence type="ECO:0000256" key="3">
    <source>
        <dbReference type="ARBA" id="ARBA00022989"/>
    </source>
</evidence>
<protein>
    <recommendedName>
        <fullName evidence="8">Rhodopsin domain-containing protein</fullName>
    </recommendedName>
</protein>
<keyword evidence="3 7" id="KW-1133">Transmembrane helix</keyword>
<organism evidence="9 10">
    <name type="scientific">Cytospora schulzeri</name>
    <dbReference type="NCBI Taxonomy" id="448051"/>
    <lineage>
        <taxon>Eukaryota</taxon>
        <taxon>Fungi</taxon>
        <taxon>Dikarya</taxon>
        <taxon>Ascomycota</taxon>
        <taxon>Pezizomycotina</taxon>
        <taxon>Sordariomycetes</taxon>
        <taxon>Sordariomycetidae</taxon>
        <taxon>Diaporthales</taxon>
        <taxon>Cytosporaceae</taxon>
        <taxon>Cytospora</taxon>
    </lineage>
</organism>
<comment type="subcellular location">
    <subcellularLocation>
        <location evidence="1">Membrane</location>
        <topology evidence="1">Multi-pass membrane protein</topology>
    </subcellularLocation>
</comment>
<evidence type="ECO:0000313" key="10">
    <source>
        <dbReference type="Proteomes" id="UP000283895"/>
    </source>
</evidence>
<feature type="domain" description="Rhodopsin" evidence="8">
    <location>
        <begin position="2"/>
        <end position="69"/>
    </location>
</feature>
<dbReference type="Proteomes" id="UP000283895">
    <property type="component" value="Unassembled WGS sequence"/>
</dbReference>
<keyword evidence="2 7" id="KW-0812">Transmembrane</keyword>
<feature type="transmembrane region" description="Helical" evidence="7">
    <location>
        <begin position="46"/>
        <end position="66"/>
    </location>
</feature>
<dbReference type="Pfam" id="PF20684">
    <property type="entry name" value="Fung_rhodopsin"/>
    <property type="match status" value="1"/>
</dbReference>
<dbReference type="OrthoDB" id="5342292at2759"/>
<evidence type="ECO:0000256" key="7">
    <source>
        <dbReference type="SAM" id="Phobius"/>
    </source>
</evidence>
<reference evidence="9 10" key="1">
    <citation type="submission" date="2015-09" db="EMBL/GenBank/DDBJ databases">
        <title>Host preference determinants of Valsa canker pathogens revealed by comparative genomics.</title>
        <authorList>
            <person name="Yin Z."/>
            <person name="Huang L."/>
        </authorList>
    </citation>
    <scope>NUCLEOTIDE SEQUENCE [LARGE SCALE GENOMIC DNA]</scope>
    <source>
        <strain evidence="9 10">03-1</strain>
    </source>
</reference>
<dbReference type="STRING" id="356882.A0A423X9D1"/>
<dbReference type="InterPro" id="IPR052337">
    <property type="entry name" value="SAT4-like"/>
</dbReference>
<evidence type="ECO:0000256" key="6">
    <source>
        <dbReference type="SAM" id="MobiDB-lite"/>
    </source>
</evidence>
<feature type="compositionally biased region" description="Basic and acidic residues" evidence="6">
    <location>
        <begin position="118"/>
        <end position="131"/>
    </location>
</feature>
<evidence type="ECO:0000313" key="9">
    <source>
        <dbReference type="EMBL" id="ROW12644.1"/>
    </source>
</evidence>
<dbReference type="PANTHER" id="PTHR33048:SF143">
    <property type="entry name" value="EXTRACELLULAR MEMBRANE PROTEIN CFEM DOMAIN-CONTAINING PROTEIN-RELATED"/>
    <property type="match status" value="1"/>
</dbReference>
<name>A0A423X9D1_9PEZI</name>
<evidence type="ECO:0000256" key="2">
    <source>
        <dbReference type="ARBA" id="ARBA00022692"/>
    </source>
</evidence>
<dbReference type="EMBL" id="LKEA01000001">
    <property type="protein sequence ID" value="ROW12644.1"/>
    <property type="molecule type" value="Genomic_DNA"/>
</dbReference>
<accession>A0A423X9D1</accession>
<proteinExistence type="inferred from homology"/>
<evidence type="ECO:0000256" key="4">
    <source>
        <dbReference type="ARBA" id="ARBA00023136"/>
    </source>
</evidence>
<dbReference type="GO" id="GO:0016020">
    <property type="term" value="C:membrane"/>
    <property type="evidence" value="ECO:0007669"/>
    <property type="project" value="UniProtKB-SubCell"/>
</dbReference>
<evidence type="ECO:0000256" key="5">
    <source>
        <dbReference type="ARBA" id="ARBA00038359"/>
    </source>
</evidence>
<dbReference type="InterPro" id="IPR049326">
    <property type="entry name" value="Rhodopsin_dom_fungi"/>
</dbReference>
<feature type="region of interest" description="Disordered" evidence="6">
    <location>
        <begin position="110"/>
        <end position="139"/>
    </location>
</feature>
<keyword evidence="4 7" id="KW-0472">Membrane</keyword>
<comment type="caution">
    <text evidence="9">The sequence shown here is derived from an EMBL/GenBank/DDBJ whole genome shotgun (WGS) entry which is preliminary data.</text>
</comment>
<sequence length="193" mass="21076">MATIVFTLVWGAASTLVAIFECRPIPYYWVWDGSPGGSCMDKNNVQLANAVISIALDVCILVIPLWNIQNRFKFYAGQCDAKPGPHSGVLSSSYGSAGARRWFWTTALASTHPDNEDDGRPTNRDQTESSEAKLGGPDGINIIFTTTYEVDYESAPPEPCENDIMMDNLHGRMVLTGQNLPSKSYQATAGYGE</sequence>
<evidence type="ECO:0000256" key="1">
    <source>
        <dbReference type="ARBA" id="ARBA00004141"/>
    </source>
</evidence>